<dbReference type="EMBL" id="VSRR010028792">
    <property type="protein sequence ID" value="MPC69044.1"/>
    <property type="molecule type" value="Genomic_DNA"/>
</dbReference>
<reference evidence="2 3" key="1">
    <citation type="submission" date="2019-05" db="EMBL/GenBank/DDBJ databases">
        <title>Another draft genome of Portunus trituberculatus and its Hox gene families provides insights of decapod evolution.</title>
        <authorList>
            <person name="Jeong J.-H."/>
            <person name="Song I."/>
            <person name="Kim S."/>
            <person name="Choi T."/>
            <person name="Kim D."/>
            <person name="Ryu S."/>
            <person name="Kim W."/>
        </authorList>
    </citation>
    <scope>NUCLEOTIDE SEQUENCE [LARGE SCALE GENOMIC DNA]</scope>
    <source>
        <tissue evidence="2">Muscle</tissue>
    </source>
</reference>
<evidence type="ECO:0000256" key="1">
    <source>
        <dbReference type="SAM" id="MobiDB-lite"/>
    </source>
</evidence>
<evidence type="ECO:0000313" key="3">
    <source>
        <dbReference type="Proteomes" id="UP000324222"/>
    </source>
</evidence>
<accession>A0A5B7HKB6</accession>
<name>A0A5B7HKB6_PORTR</name>
<proteinExistence type="predicted"/>
<feature type="region of interest" description="Disordered" evidence="1">
    <location>
        <begin position="1"/>
        <end position="30"/>
    </location>
</feature>
<gene>
    <name evidence="2" type="ORF">E2C01_063256</name>
</gene>
<keyword evidence="3" id="KW-1185">Reference proteome</keyword>
<dbReference type="AlphaFoldDB" id="A0A5B7HKB6"/>
<sequence length="30" mass="3159">MGMQGHPGTLQCPGHTGSPEAAYKVPRGHR</sequence>
<dbReference type="Proteomes" id="UP000324222">
    <property type="component" value="Unassembled WGS sequence"/>
</dbReference>
<evidence type="ECO:0000313" key="2">
    <source>
        <dbReference type="EMBL" id="MPC69044.1"/>
    </source>
</evidence>
<comment type="caution">
    <text evidence="2">The sequence shown here is derived from an EMBL/GenBank/DDBJ whole genome shotgun (WGS) entry which is preliminary data.</text>
</comment>
<organism evidence="2 3">
    <name type="scientific">Portunus trituberculatus</name>
    <name type="common">Swimming crab</name>
    <name type="synonym">Neptunus trituberculatus</name>
    <dbReference type="NCBI Taxonomy" id="210409"/>
    <lineage>
        <taxon>Eukaryota</taxon>
        <taxon>Metazoa</taxon>
        <taxon>Ecdysozoa</taxon>
        <taxon>Arthropoda</taxon>
        <taxon>Crustacea</taxon>
        <taxon>Multicrustacea</taxon>
        <taxon>Malacostraca</taxon>
        <taxon>Eumalacostraca</taxon>
        <taxon>Eucarida</taxon>
        <taxon>Decapoda</taxon>
        <taxon>Pleocyemata</taxon>
        <taxon>Brachyura</taxon>
        <taxon>Eubrachyura</taxon>
        <taxon>Portunoidea</taxon>
        <taxon>Portunidae</taxon>
        <taxon>Portuninae</taxon>
        <taxon>Portunus</taxon>
    </lineage>
</organism>
<protein>
    <submittedName>
        <fullName evidence="2">Uncharacterized protein</fullName>
    </submittedName>
</protein>